<dbReference type="GO" id="GO:0005770">
    <property type="term" value="C:late endosome"/>
    <property type="evidence" value="ECO:0007669"/>
    <property type="project" value="TreeGrafter"/>
</dbReference>
<dbReference type="InterPro" id="IPR036322">
    <property type="entry name" value="WD40_repeat_dom_sf"/>
</dbReference>
<dbReference type="PROSITE" id="PS50294">
    <property type="entry name" value="WD_REPEATS_REGION"/>
    <property type="match status" value="1"/>
</dbReference>
<evidence type="ECO:0000256" key="7">
    <source>
        <dbReference type="ARBA" id="ARBA00022777"/>
    </source>
</evidence>
<protein>
    <recommendedName>
        <fullName evidence="1">non-specific serine/threonine protein kinase</fullName>
        <ecNumber evidence="1">2.7.11.1</ecNumber>
    </recommendedName>
</protein>
<keyword evidence="2" id="KW-0723">Serine/threonine-protein kinase</keyword>
<dbReference type="PANTHER" id="PTHR17583">
    <property type="entry name" value="PHOSPHOINOSITIDE 3-KINASE REGULATORY SUBUNIT 4"/>
    <property type="match status" value="1"/>
</dbReference>
<dbReference type="Pfam" id="PF22956">
    <property type="entry name" value="VPS15-like_hel"/>
    <property type="match status" value="1"/>
</dbReference>
<dbReference type="InterPro" id="IPR015943">
    <property type="entry name" value="WD40/YVTN_repeat-like_dom_sf"/>
</dbReference>
<dbReference type="SMART" id="SM00220">
    <property type="entry name" value="S_TKc"/>
    <property type="match status" value="1"/>
</dbReference>
<keyword evidence="7" id="KW-0418">Kinase</keyword>
<keyword evidence="4" id="KW-0808">Transferase</keyword>
<evidence type="ECO:0000256" key="10">
    <source>
        <dbReference type="SAM" id="MobiDB-lite"/>
    </source>
</evidence>
<dbReference type="PROSITE" id="PS50011">
    <property type="entry name" value="PROTEIN_KINASE_DOM"/>
    <property type="match status" value="1"/>
</dbReference>
<dbReference type="Gene3D" id="1.25.10.10">
    <property type="entry name" value="Leucine-rich Repeat Variant"/>
    <property type="match status" value="2"/>
</dbReference>
<evidence type="ECO:0000259" key="11">
    <source>
        <dbReference type="PROSITE" id="PS50011"/>
    </source>
</evidence>
<dbReference type="Pfam" id="PF00400">
    <property type="entry name" value="WD40"/>
    <property type="match status" value="1"/>
</dbReference>
<dbReference type="GO" id="GO:0016236">
    <property type="term" value="P:macroautophagy"/>
    <property type="evidence" value="ECO:0007669"/>
    <property type="project" value="InterPro"/>
</dbReference>
<dbReference type="FunFam" id="1.10.510.10:FF:000497">
    <property type="entry name" value="Phosphoinositide 3-kinase regulatory subunit"/>
    <property type="match status" value="1"/>
</dbReference>
<dbReference type="SMART" id="SM00320">
    <property type="entry name" value="WD40"/>
    <property type="match status" value="3"/>
</dbReference>
<feature type="region of interest" description="Disordered" evidence="10">
    <location>
        <begin position="1489"/>
        <end position="1512"/>
    </location>
</feature>
<dbReference type="InterPro" id="IPR055231">
    <property type="entry name" value="2AA_helical"/>
</dbReference>
<dbReference type="GO" id="GO:0006623">
    <property type="term" value="P:protein targeting to vacuole"/>
    <property type="evidence" value="ECO:0007669"/>
    <property type="project" value="TreeGrafter"/>
</dbReference>
<dbReference type="OrthoDB" id="242910at2759"/>
<dbReference type="Pfam" id="PF00069">
    <property type="entry name" value="Pkinase"/>
    <property type="match status" value="1"/>
</dbReference>
<evidence type="ECO:0000256" key="9">
    <source>
        <dbReference type="PROSITE-ProRule" id="PRU00221"/>
    </source>
</evidence>
<feature type="region of interest" description="Disordered" evidence="10">
    <location>
        <begin position="998"/>
        <end position="1029"/>
    </location>
</feature>
<dbReference type="InterPro" id="IPR001680">
    <property type="entry name" value="WD40_rpt"/>
</dbReference>
<dbReference type="GO" id="GO:0071561">
    <property type="term" value="C:nucleus-vacuole junction"/>
    <property type="evidence" value="ECO:0007669"/>
    <property type="project" value="TreeGrafter"/>
</dbReference>
<dbReference type="PANTHER" id="PTHR17583:SF0">
    <property type="entry name" value="PHOSPHOINOSITIDE 3-KINASE REGULATORY SUBUNIT 4"/>
    <property type="match status" value="1"/>
</dbReference>
<dbReference type="VEuPathDB" id="FungiDB:BTJ68_12852"/>
<dbReference type="SUPFAM" id="SSF48371">
    <property type="entry name" value="ARM repeat"/>
    <property type="match status" value="1"/>
</dbReference>
<dbReference type="InterPro" id="IPR016024">
    <property type="entry name" value="ARM-type_fold"/>
</dbReference>
<evidence type="ECO:0000256" key="5">
    <source>
        <dbReference type="ARBA" id="ARBA00022737"/>
    </source>
</evidence>
<gene>
    <name evidence="12" type="ORF">D0861_02776</name>
</gene>
<dbReference type="GO" id="GO:0045324">
    <property type="term" value="P:late endosome to vacuole transport"/>
    <property type="evidence" value="ECO:0007669"/>
    <property type="project" value="InterPro"/>
</dbReference>
<dbReference type="CDD" id="cd13980">
    <property type="entry name" value="STKc_Vps15"/>
    <property type="match status" value="1"/>
</dbReference>
<dbReference type="GO" id="GO:0034272">
    <property type="term" value="C:phosphatidylinositol 3-kinase complex, class III, type II"/>
    <property type="evidence" value="ECO:0007669"/>
    <property type="project" value="TreeGrafter"/>
</dbReference>
<evidence type="ECO:0000256" key="1">
    <source>
        <dbReference type="ARBA" id="ARBA00012513"/>
    </source>
</evidence>
<evidence type="ECO:0000313" key="12">
    <source>
        <dbReference type="EMBL" id="RMY92016.1"/>
    </source>
</evidence>
<dbReference type="GO" id="GO:0005524">
    <property type="term" value="F:ATP binding"/>
    <property type="evidence" value="ECO:0007669"/>
    <property type="project" value="UniProtKB-KW"/>
</dbReference>
<dbReference type="InterPro" id="IPR000719">
    <property type="entry name" value="Prot_kinase_dom"/>
</dbReference>
<dbReference type="PROSITE" id="PS00108">
    <property type="entry name" value="PROTEIN_KINASE_ST"/>
    <property type="match status" value="1"/>
</dbReference>
<organism evidence="12 13">
    <name type="scientific">Hortaea werneckii</name>
    <name type="common">Black yeast</name>
    <name type="synonym">Cladosporium werneckii</name>
    <dbReference type="NCBI Taxonomy" id="91943"/>
    <lineage>
        <taxon>Eukaryota</taxon>
        <taxon>Fungi</taxon>
        <taxon>Dikarya</taxon>
        <taxon>Ascomycota</taxon>
        <taxon>Pezizomycotina</taxon>
        <taxon>Dothideomycetes</taxon>
        <taxon>Dothideomycetidae</taxon>
        <taxon>Mycosphaerellales</taxon>
        <taxon>Teratosphaeriaceae</taxon>
        <taxon>Hortaea</taxon>
    </lineage>
</organism>
<evidence type="ECO:0000313" key="13">
    <source>
        <dbReference type="Proteomes" id="UP000268823"/>
    </source>
</evidence>
<dbReference type="EC" id="2.7.11.1" evidence="1"/>
<feature type="compositionally biased region" description="Polar residues" evidence="10">
    <location>
        <begin position="1489"/>
        <end position="1498"/>
    </location>
</feature>
<reference evidence="12 13" key="1">
    <citation type="journal article" date="2018" name="BMC Genomics">
        <title>Genomic evidence for intraspecific hybridization in a clonal and extremely halotolerant yeast.</title>
        <authorList>
            <person name="Gostincar C."/>
            <person name="Stajich J.E."/>
            <person name="Zupancic J."/>
            <person name="Zalar P."/>
            <person name="Gunde-Cimerman N."/>
        </authorList>
    </citation>
    <scope>NUCLEOTIDE SEQUENCE [LARGE SCALE GENOMIC DNA]</scope>
    <source>
        <strain evidence="12 13">EXF-2788</strain>
    </source>
</reference>
<evidence type="ECO:0000256" key="4">
    <source>
        <dbReference type="ARBA" id="ARBA00022679"/>
    </source>
</evidence>
<dbReference type="PROSITE" id="PS50082">
    <property type="entry name" value="WD_REPEATS_2"/>
    <property type="match status" value="1"/>
</dbReference>
<dbReference type="Gene3D" id="1.10.510.10">
    <property type="entry name" value="Transferase(Phosphotransferase) domain 1"/>
    <property type="match status" value="1"/>
</dbReference>
<feature type="repeat" description="WD" evidence="9">
    <location>
        <begin position="1095"/>
        <end position="1136"/>
    </location>
</feature>
<dbReference type="SUPFAM" id="SSF56112">
    <property type="entry name" value="Protein kinase-like (PK-like)"/>
    <property type="match status" value="1"/>
</dbReference>
<comment type="caution">
    <text evidence="12">The sequence shown here is derived from an EMBL/GenBank/DDBJ whole genome shotgun (WGS) entry which is preliminary data.</text>
</comment>
<accession>A0A3M7FTN3</accession>
<dbReference type="EMBL" id="QWIR01000034">
    <property type="protein sequence ID" value="RMY92016.1"/>
    <property type="molecule type" value="Genomic_DNA"/>
</dbReference>
<dbReference type="InterPro" id="IPR008271">
    <property type="entry name" value="Ser/Thr_kinase_AS"/>
</dbReference>
<dbReference type="Gene3D" id="2.130.10.10">
    <property type="entry name" value="YVTN repeat-like/Quinoprotein amine dehydrogenase"/>
    <property type="match status" value="2"/>
</dbReference>
<dbReference type="InterPro" id="IPR011009">
    <property type="entry name" value="Kinase-like_dom_sf"/>
</dbReference>
<evidence type="ECO:0000256" key="8">
    <source>
        <dbReference type="ARBA" id="ARBA00022840"/>
    </source>
</evidence>
<feature type="region of interest" description="Disordered" evidence="10">
    <location>
        <begin position="914"/>
        <end position="967"/>
    </location>
</feature>
<keyword evidence="3 9" id="KW-0853">WD repeat</keyword>
<keyword evidence="5" id="KW-0677">Repeat</keyword>
<sequence>MGQGYSTSLPPGSSALETAELSDLTFEKPLGGARFLRTVRARHQQGVVVAKVCVKANPGISFKQYGRALRQERQALGDIPNVLSYQRIRETATLGLLVRQYVHSSLYDRISIRPFLENIEKKWIAFQLLCAVRDCHARGIFHGDIKSENVLVTSWGWVYLTDFASTFKPVYLPEDNPADFTYYYDTSARRTCYLAPERFLAAGHKPHEDNIVQWNMDIFSLGCVIAELFTEAPTFTLSQLFRYRKGEYDPTLALLNKVDDPHVRSLISSMIRLDPEERWHAQDYLDEYKSKAFPLYFYQHLHVLMQEVTDPTSGRKYGAAGKTNNGVSDDRIQRVYDDFEMLSVSLGYDAPHTVAAPLAYRRSRGLFPLQVDLPNARHTANSALTSAGDNGTFILLNVVTSSMRSAGRASSKTQACELLLAFAERLPDEAKLDRILPYVMSLLDDKNELVLVAALRTMTQLLALVNVVSPINASIFSQYIFPRLQPFTNGKSFKEKGIVRATYAACLASLAETASRFLDMTQALKAEGSLPASDSLEDDRENAATYFESYDTARTELLEAFEGQTKVFLTDHDSAVKRAFLSSVPSLCVFFGDERASDIILTHLNTYLNDTDWMLKCSFFKAIVGVAIYIGGAGLEDFILPLMIQALADPQDFVVEQSLRSMASMAELGLLQRSKTWELIDVVARFELHPNVWIKEAAVHFVCAATTYLSVADVRILVTPLIQPYLKVPLSTLSESELLDALRKPLPKGVLDLALEWAKRVDRGIFWKTARESKQLSYHATTRMPPTSSVAELGPRALARTPKNDEDEQWLGRLRNAGMAQEDEMKILAFREYLWRAAQRMKKEGRADQDSLFEDVISLTRLDITPQTIIFDNDVQAYKERAEDKDLSERSIAEALEEAAGPQKDQSFKRLSLTGIPDRDTAGGLATPSETSQPIDTQPRRLSGIKKQASGSLSSSPSSAVGLLGERGARSKNSAAGLISGGETRNKALPAVATADATAAGKLDTPHVRSPRNSPGPQSRPRVPERARSRRAVHNYAGNDPTVLKLLDAVYVDNFPVDAAEFGPMIQPFKRGHIASSTNNISGPWHPQGQLLAVLGEHTAKISRIAVAPDHAFFLTASDDGTVKVWDSSRLERNVTHRSRHTYKLAPGTKTTSLCFVENTHTFVCTASDGMVHVVKIDVAESANTTKYGKIRLLRDWQMPTSSPGKEYAVWSEHYRGDNASTLVLATNLGRILSIDLRSTLLMFELHVQPQHGSPTSFCMGRKRDWMLVGTTRGILELWDLRFRVRLKSWAMPSAVPVTRLQLYPARGSKRRDRVCISGGTAAGEITVWSIEKGICYEAYRPMSTKGAERMTSRGYELKILDDERTDGHLSRVAGSVAADPNFSGATTTMSPNLTPMYFGAQQEENDKDDSNVFAVSGGPDGRVRFWDCDHLQGCRMISGEKTMPDEQPPKYTYSMLGLDTRVLSEKTSDADGVAEGAVESNKIASNAAVTTNPSAKRSTGGAAKSGPKPSRYDAIRLSAQNLLDGHLDTITDVAVLERPFGMVLSADRAGQPDLPTTSMTQTTLFLPKLEAMLWDTDLPNRPRLPTIASRQLTSDTLALGLSLLVVRIRAVHSD</sequence>
<evidence type="ECO:0000256" key="3">
    <source>
        <dbReference type="ARBA" id="ARBA00022574"/>
    </source>
</evidence>
<feature type="domain" description="Protein kinase" evidence="11">
    <location>
        <begin position="24"/>
        <end position="296"/>
    </location>
</feature>
<dbReference type="GO" id="GO:0034271">
    <property type="term" value="C:phosphatidylinositol 3-kinase complex, class III, type I"/>
    <property type="evidence" value="ECO:0007669"/>
    <property type="project" value="TreeGrafter"/>
</dbReference>
<evidence type="ECO:0000256" key="6">
    <source>
        <dbReference type="ARBA" id="ARBA00022741"/>
    </source>
</evidence>
<dbReference type="Proteomes" id="UP000268823">
    <property type="component" value="Unassembled WGS sequence"/>
</dbReference>
<keyword evidence="6" id="KW-0547">Nucleotide-binding</keyword>
<dbReference type="InterPro" id="IPR011989">
    <property type="entry name" value="ARM-like"/>
</dbReference>
<dbReference type="GO" id="GO:0004674">
    <property type="term" value="F:protein serine/threonine kinase activity"/>
    <property type="evidence" value="ECO:0007669"/>
    <property type="project" value="UniProtKB-KW"/>
</dbReference>
<keyword evidence="8" id="KW-0067">ATP-binding</keyword>
<dbReference type="SUPFAM" id="SSF50978">
    <property type="entry name" value="WD40 repeat-like"/>
    <property type="match status" value="1"/>
</dbReference>
<feature type="compositionally biased region" description="Low complexity" evidence="10">
    <location>
        <begin position="950"/>
        <end position="964"/>
    </location>
</feature>
<dbReference type="InterPro" id="IPR045162">
    <property type="entry name" value="Vps15-like"/>
</dbReference>
<evidence type="ECO:0000256" key="2">
    <source>
        <dbReference type="ARBA" id="ARBA00022527"/>
    </source>
</evidence>
<proteinExistence type="predicted"/>
<name>A0A3M7FTN3_HORWE</name>